<protein>
    <submittedName>
        <fullName evidence="1">Uncharacterized protein</fullName>
    </submittedName>
</protein>
<proteinExistence type="predicted"/>
<name>A0A2P2Q4L6_RHIMU</name>
<sequence>MYCNKKSFSPTLIHQANRKVLPFSRSPLTYPQKLESKVHMSLSQFPIRRGPTIETGNRYSI</sequence>
<reference evidence="1" key="1">
    <citation type="submission" date="2018-02" db="EMBL/GenBank/DDBJ databases">
        <title>Rhizophora mucronata_Transcriptome.</title>
        <authorList>
            <person name="Meera S.P."/>
            <person name="Sreeshan A."/>
            <person name="Augustine A."/>
        </authorList>
    </citation>
    <scope>NUCLEOTIDE SEQUENCE</scope>
    <source>
        <tissue evidence="1">Leaf</tissue>
    </source>
</reference>
<evidence type="ECO:0000313" key="1">
    <source>
        <dbReference type="EMBL" id="MBX61932.1"/>
    </source>
</evidence>
<accession>A0A2P2Q4L6</accession>
<dbReference type="EMBL" id="GGEC01081448">
    <property type="protein sequence ID" value="MBX61932.1"/>
    <property type="molecule type" value="Transcribed_RNA"/>
</dbReference>
<organism evidence="1">
    <name type="scientific">Rhizophora mucronata</name>
    <name type="common">Asiatic mangrove</name>
    <dbReference type="NCBI Taxonomy" id="61149"/>
    <lineage>
        <taxon>Eukaryota</taxon>
        <taxon>Viridiplantae</taxon>
        <taxon>Streptophyta</taxon>
        <taxon>Embryophyta</taxon>
        <taxon>Tracheophyta</taxon>
        <taxon>Spermatophyta</taxon>
        <taxon>Magnoliopsida</taxon>
        <taxon>eudicotyledons</taxon>
        <taxon>Gunneridae</taxon>
        <taxon>Pentapetalae</taxon>
        <taxon>rosids</taxon>
        <taxon>fabids</taxon>
        <taxon>Malpighiales</taxon>
        <taxon>Rhizophoraceae</taxon>
        <taxon>Rhizophora</taxon>
    </lineage>
</organism>
<dbReference type="AlphaFoldDB" id="A0A2P2Q4L6"/>